<dbReference type="InterPro" id="IPR036574">
    <property type="entry name" value="Scorpion_toxin-like_sf"/>
</dbReference>
<feature type="signal peptide" evidence="6">
    <location>
        <begin position="1"/>
        <end position="26"/>
    </location>
</feature>
<evidence type="ECO:0000256" key="4">
    <source>
        <dbReference type="ARBA" id="ARBA00022656"/>
    </source>
</evidence>
<evidence type="ECO:0000256" key="3">
    <source>
        <dbReference type="ARBA" id="ARBA00022525"/>
    </source>
</evidence>
<keyword evidence="5" id="KW-1015">Disulfide bond</keyword>
<evidence type="ECO:0000256" key="6">
    <source>
        <dbReference type="SAM" id="SignalP"/>
    </source>
</evidence>
<comment type="similarity">
    <text evidence="2">Belongs to the short scorpion toxin superfamily. Potassium channel inhibitor family. Alpha-KTx 06 subfamily.</text>
</comment>
<dbReference type="InterPro" id="IPR001947">
    <property type="entry name" value="Scorpion_toxinS_K_inh"/>
</dbReference>
<keyword evidence="4" id="KW-0800">Toxin</keyword>
<dbReference type="PRINTS" id="PR00286">
    <property type="entry name" value="CHARYBDTOXIN"/>
</dbReference>
<dbReference type="SUPFAM" id="SSF57095">
    <property type="entry name" value="Scorpion toxin-like"/>
    <property type="match status" value="1"/>
</dbReference>
<evidence type="ECO:0000256" key="1">
    <source>
        <dbReference type="ARBA" id="ARBA00004613"/>
    </source>
</evidence>
<dbReference type="GO" id="GO:0034220">
    <property type="term" value="P:monoatomic ion transmembrane transport"/>
    <property type="evidence" value="ECO:0007669"/>
    <property type="project" value="UniProtKB-KW"/>
</dbReference>
<dbReference type="PROSITE" id="PS01138">
    <property type="entry name" value="SCORP_SHORT_TOXIN"/>
    <property type="match status" value="1"/>
</dbReference>
<dbReference type="AlphaFoldDB" id="A0A1L4BJ37"/>
<sequence length="62" mass="6912">MNTKFIFLFLVVTTTMLLFDTTAVEAIKCTLSKDCYSPCKKETGCPRAKCINRNCKCYGCSG</sequence>
<name>A0A1L4BJ37_HEMLE</name>
<dbReference type="Pfam" id="PF00451">
    <property type="entry name" value="Toxin_2"/>
    <property type="match status" value="1"/>
</dbReference>
<dbReference type="GO" id="GO:0005576">
    <property type="term" value="C:extracellular region"/>
    <property type="evidence" value="ECO:0007669"/>
    <property type="project" value="UniProtKB-SubCell"/>
</dbReference>
<keyword evidence="3" id="KW-0964">Secreted</keyword>
<evidence type="ECO:0000256" key="2">
    <source>
        <dbReference type="ARBA" id="ARBA00011042"/>
    </source>
</evidence>
<dbReference type="GO" id="GO:0090729">
    <property type="term" value="F:toxin activity"/>
    <property type="evidence" value="ECO:0007669"/>
    <property type="project" value="UniProtKB-KW"/>
</dbReference>
<keyword evidence="6" id="KW-0732">Signal</keyword>
<keyword evidence="7" id="KW-0406">Ion transport</keyword>
<dbReference type="Gene3D" id="3.30.30.10">
    <property type="entry name" value="Knottin, scorpion toxin-like"/>
    <property type="match status" value="1"/>
</dbReference>
<proteinExistence type="evidence at transcript level"/>
<evidence type="ECO:0000256" key="5">
    <source>
        <dbReference type="ARBA" id="ARBA00023157"/>
    </source>
</evidence>
<keyword evidence="7" id="KW-0407">Ion channel</keyword>
<comment type="subcellular location">
    <subcellularLocation>
        <location evidence="1">Secreted</location>
    </subcellularLocation>
</comment>
<accession>A0A1L4BJ37</accession>
<dbReference type="EMBL" id="KX874530">
    <property type="protein sequence ID" value="API81318.1"/>
    <property type="molecule type" value="mRNA"/>
</dbReference>
<reference evidence="7" key="1">
    <citation type="journal article" date="2016" name="Toxicon">
        <title>The first report on transcriptome analysis of the venom gland of Iranian scorpion, Hemiscorpius lepturus.</title>
        <authorList>
            <person name="Kazemi-Lomedasht F."/>
            <person name="Khalaj V."/>
            <person name="Bagheri K.P."/>
            <person name="Behdani M."/>
            <person name="Shahbazzadeh D."/>
        </authorList>
    </citation>
    <scope>NUCLEOTIDE SEQUENCE</scope>
    <source>
        <strain evidence="7">Hemitoxin</strain>
        <tissue evidence="7">Venom gland</tissue>
    </source>
</reference>
<evidence type="ECO:0000313" key="7">
    <source>
        <dbReference type="EMBL" id="API81318.1"/>
    </source>
</evidence>
<protein>
    <submittedName>
        <fullName evidence="7">Potassium channel toxin</fullName>
    </submittedName>
</protein>
<feature type="chain" id="PRO_5013222065" evidence="6">
    <location>
        <begin position="27"/>
        <end position="62"/>
    </location>
</feature>
<dbReference type="GO" id="GO:0008200">
    <property type="term" value="F:ion channel inhibitor activity"/>
    <property type="evidence" value="ECO:0007669"/>
    <property type="project" value="InterPro"/>
</dbReference>
<organism evidence="7">
    <name type="scientific">Hemiscorpius lepturus</name>
    <name type="common">Scorpion</name>
    <dbReference type="NCBI Taxonomy" id="520031"/>
    <lineage>
        <taxon>Eukaryota</taxon>
        <taxon>Metazoa</taxon>
        <taxon>Ecdysozoa</taxon>
        <taxon>Arthropoda</taxon>
        <taxon>Chelicerata</taxon>
        <taxon>Arachnida</taxon>
        <taxon>Scorpiones</taxon>
        <taxon>Iurida</taxon>
        <taxon>Scorpionoidea</taxon>
        <taxon>Hemiscorpiidae</taxon>
    </lineage>
</organism>
<keyword evidence="7" id="KW-0813">Transport</keyword>